<dbReference type="AlphaFoldDB" id="A0AAI8YA83"/>
<feature type="chain" id="PRO_5042563578" evidence="1">
    <location>
        <begin position="23"/>
        <end position="130"/>
    </location>
</feature>
<protein>
    <submittedName>
        <fullName evidence="2">Uu.00g026820.m01.CDS01</fullName>
    </submittedName>
</protein>
<keyword evidence="3" id="KW-1185">Reference proteome</keyword>
<feature type="signal peptide" evidence="1">
    <location>
        <begin position="1"/>
        <end position="22"/>
    </location>
</feature>
<name>A0AAI8YA83_9PEZI</name>
<evidence type="ECO:0000313" key="3">
    <source>
        <dbReference type="Proteomes" id="UP001295740"/>
    </source>
</evidence>
<sequence length="130" mass="14323">MPSTKTLSLYTLLAALASPASADWKFVGHPDSNCNGTPTLDESGTTNRGCTELEHTSNTNGIDVSIRDSCEVWMFHSKTQCDRIMGEVDADGDPNLFNVNVFDTSDSVNPEVCHAWHNHWEYYAVVDCPP</sequence>
<evidence type="ECO:0000313" key="2">
    <source>
        <dbReference type="EMBL" id="CAJ2499829.1"/>
    </source>
</evidence>
<accession>A0AAI8YA83</accession>
<gene>
    <name evidence="2" type="ORF">KHLLAP_LOCUS297</name>
</gene>
<dbReference type="Proteomes" id="UP001295740">
    <property type="component" value="Unassembled WGS sequence"/>
</dbReference>
<reference evidence="2" key="1">
    <citation type="submission" date="2023-10" db="EMBL/GenBank/DDBJ databases">
        <authorList>
            <person name="Hackl T."/>
        </authorList>
    </citation>
    <scope>NUCLEOTIDE SEQUENCE</scope>
</reference>
<proteinExistence type="predicted"/>
<dbReference type="EMBL" id="CAUWAG010000003">
    <property type="protein sequence ID" value="CAJ2499829.1"/>
    <property type="molecule type" value="Genomic_DNA"/>
</dbReference>
<evidence type="ECO:0000256" key="1">
    <source>
        <dbReference type="SAM" id="SignalP"/>
    </source>
</evidence>
<keyword evidence="1" id="KW-0732">Signal</keyword>
<comment type="caution">
    <text evidence="2">The sequence shown here is derived from an EMBL/GenBank/DDBJ whole genome shotgun (WGS) entry which is preliminary data.</text>
</comment>
<organism evidence="2 3">
    <name type="scientific">Anthostomella pinea</name>
    <dbReference type="NCBI Taxonomy" id="933095"/>
    <lineage>
        <taxon>Eukaryota</taxon>
        <taxon>Fungi</taxon>
        <taxon>Dikarya</taxon>
        <taxon>Ascomycota</taxon>
        <taxon>Pezizomycotina</taxon>
        <taxon>Sordariomycetes</taxon>
        <taxon>Xylariomycetidae</taxon>
        <taxon>Xylariales</taxon>
        <taxon>Xylariaceae</taxon>
        <taxon>Anthostomella</taxon>
    </lineage>
</organism>